<evidence type="ECO:0000256" key="4">
    <source>
        <dbReference type="ARBA" id="ARBA00023237"/>
    </source>
</evidence>
<keyword evidence="4" id="KW-0998">Cell outer membrane</keyword>
<dbReference type="EMBL" id="CP136862">
    <property type="protein sequence ID" value="WOJ91218.1"/>
    <property type="molecule type" value="Genomic_DNA"/>
</dbReference>
<comment type="similarity">
    <text evidence="5">Belongs to the Omp25/RopB family.</text>
</comment>
<dbReference type="InterPro" id="IPR051692">
    <property type="entry name" value="OMP-like"/>
</dbReference>
<dbReference type="Pfam" id="PF13505">
    <property type="entry name" value="OMP_b-brl"/>
    <property type="match status" value="1"/>
</dbReference>
<dbReference type="InterPro" id="IPR027385">
    <property type="entry name" value="Beta-barrel_OMP"/>
</dbReference>
<organism evidence="8 9">
    <name type="scientific">Methylocapsa polymorpha</name>
    <dbReference type="NCBI Taxonomy" id="3080828"/>
    <lineage>
        <taxon>Bacteria</taxon>
        <taxon>Pseudomonadati</taxon>
        <taxon>Pseudomonadota</taxon>
        <taxon>Alphaproteobacteria</taxon>
        <taxon>Hyphomicrobiales</taxon>
        <taxon>Beijerinckiaceae</taxon>
        <taxon>Methylocapsa</taxon>
    </lineage>
</organism>
<name>A0ABZ0HWY4_9HYPH</name>
<sequence length="245" mass="26380">MKRLLLASAGAAALAGSALAADLPAVALPPPPVIWAGPYVGGQVGYAWGEDSGDVFLAGPLGALAITPITVSSSSVTQGFLGGGHVGYNWQINRFVLGFEGQIDAATFNKTTQPLFAPPYNVTTTSPVQGAYVARLGYTFDRTLVYAVGGAEYAWVRNYYNILGSSRSFSYATLGWTFGGGLEYALDPNWSVRAEYRYTNFGSFRDGPIYYPNAYQTHGWRENQVQIGFSYRWPPVAPVAVVAKY</sequence>
<dbReference type="Gene3D" id="2.40.160.20">
    <property type="match status" value="1"/>
</dbReference>
<comment type="subcellular location">
    <subcellularLocation>
        <location evidence="1">Cell outer membrane</location>
    </subcellularLocation>
</comment>
<dbReference type="RefSeq" id="WP_407340812.1">
    <property type="nucleotide sequence ID" value="NZ_CP136862.1"/>
</dbReference>
<evidence type="ECO:0000313" key="9">
    <source>
        <dbReference type="Proteomes" id="UP001626536"/>
    </source>
</evidence>
<feature type="signal peptide" evidence="6">
    <location>
        <begin position="1"/>
        <end position="20"/>
    </location>
</feature>
<dbReference type="Proteomes" id="UP001626536">
    <property type="component" value="Chromosome"/>
</dbReference>
<evidence type="ECO:0000259" key="7">
    <source>
        <dbReference type="Pfam" id="PF13505"/>
    </source>
</evidence>
<dbReference type="PANTHER" id="PTHR34001:SF3">
    <property type="entry name" value="BLL7405 PROTEIN"/>
    <property type="match status" value="1"/>
</dbReference>
<evidence type="ECO:0000256" key="5">
    <source>
        <dbReference type="ARBA" id="ARBA00038306"/>
    </source>
</evidence>
<dbReference type="SUPFAM" id="SSF56925">
    <property type="entry name" value="OMPA-like"/>
    <property type="match status" value="1"/>
</dbReference>
<proteinExistence type="inferred from homology"/>
<feature type="chain" id="PRO_5045584636" evidence="6">
    <location>
        <begin position="21"/>
        <end position="245"/>
    </location>
</feature>
<feature type="domain" description="Outer membrane protein beta-barrel" evidence="7">
    <location>
        <begin position="22"/>
        <end position="232"/>
    </location>
</feature>
<keyword evidence="9" id="KW-1185">Reference proteome</keyword>
<keyword evidence="2 6" id="KW-0732">Signal</keyword>
<dbReference type="InterPro" id="IPR011250">
    <property type="entry name" value="OMP/PagP_B-barrel"/>
</dbReference>
<evidence type="ECO:0000256" key="6">
    <source>
        <dbReference type="SAM" id="SignalP"/>
    </source>
</evidence>
<reference evidence="8 9" key="1">
    <citation type="submission" date="2023-10" db="EMBL/GenBank/DDBJ databases">
        <title>Novel methanotroph of the genus Methylocapsa from a subarctic wetland.</title>
        <authorList>
            <person name="Belova S.E."/>
            <person name="Oshkin I.Y."/>
            <person name="Miroshnikov K."/>
            <person name="Dedysh S.N."/>
        </authorList>
    </citation>
    <scope>NUCLEOTIDE SEQUENCE [LARGE SCALE GENOMIC DNA]</scope>
    <source>
        <strain evidence="8 9">RX1</strain>
    </source>
</reference>
<dbReference type="PANTHER" id="PTHR34001">
    <property type="entry name" value="BLL7405 PROTEIN"/>
    <property type="match status" value="1"/>
</dbReference>
<evidence type="ECO:0000256" key="3">
    <source>
        <dbReference type="ARBA" id="ARBA00023136"/>
    </source>
</evidence>
<evidence type="ECO:0000256" key="1">
    <source>
        <dbReference type="ARBA" id="ARBA00004442"/>
    </source>
</evidence>
<evidence type="ECO:0000313" key="8">
    <source>
        <dbReference type="EMBL" id="WOJ91218.1"/>
    </source>
</evidence>
<accession>A0ABZ0HWY4</accession>
<keyword evidence="3" id="KW-0472">Membrane</keyword>
<protein>
    <submittedName>
        <fullName evidence="8">Porin family protein</fullName>
    </submittedName>
</protein>
<gene>
    <name evidence="8" type="ORF">RZS28_08120</name>
</gene>
<evidence type="ECO:0000256" key="2">
    <source>
        <dbReference type="ARBA" id="ARBA00022729"/>
    </source>
</evidence>